<dbReference type="PANTHER" id="PTHR46986:SF1">
    <property type="entry name" value="ENDORIBONUCLEASE YBEY, CHLOROPLASTIC"/>
    <property type="match status" value="1"/>
</dbReference>
<evidence type="ECO:0000256" key="7">
    <source>
        <dbReference type="ARBA" id="ARBA00022801"/>
    </source>
</evidence>
<evidence type="ECO:0000256" key="5">
    <source>
        <dbReference type="ARBA" id="ARBA00022723"/>
    </source>
</evidence>
<keyword evidence="12" id="KW-1185">Reference proteome</keyword>
<dbReference type="GO" id="GO:0005737">
    <property type="term" value="C:cytoplasm"/>
    <property type="evidence" value="ECO:0007669"/>
    <property type="project" value="UniProtKB-SubCell"/>
</dbReference>
<dbReference type="GO" id="GO:0004521">
    <property type="term" value="F:RNA endonuclease activity"/>
    <property type="evidence" value="ECO:0007669"/>
    <property type="project" value="UniProtKB-UniRule"/>
</dbReference>
<feature type="binding site" evidence="9">
    <location>
        <position position="118"/>
    </location>
    <ligand>
        <name>Zn(2+)</name>
        <dbReference type="ChEBI" id="CHEBI:29105"/>
        <note>catalytic</note>
    </ligand>
</feature>
<dbReference type="OrthoDB" id="9807740at2"/>
<reference evidence="12" key="1">
    <citation type="submission" date="2017-01" db="EMBL/GenBank/DDBJ databases">
        <authorList>
            <person name="Varghese N."/>
            <person name="Submissions S."/>
        </authorList>
    </citation>
    <scope>NUCLEOTIDE SEQUENCE [LARGE SCALE GENOMIC DNA]</scope>
    <source>
        <strain evidence="12">ATCC 700103</strain>
    </source>
</reference>
<proteinExistence type="inferred from homology"/>
<dbReference type="EMBL" id="FTNC01000007">
    <property type="protein sequence ID" value="SIQ72739.1"/>
    <property type="molecule type" value="Genomic_DNA"/>
</dbReference>
<evidence type="ECO:0000256" key="6">
    <source>
        <dbReference type="ARBA" id="ARBA00022759"/>
    </source>
</evidence>
<dbReference type="GO" id="GO:0008270">
    <property type="term" value="F:zinc ion binding"/>
    <property type="evidence" value="ECO:0007669"/>
    <property type="project" value="UniProtKB-UniRule"/>
</dbReference>
<keyword evidence="3 9" id="KW-0698">rRNA processing</keyword>
<evidence type="ECO:0000256" key="1">
    <source>
        <dbReference type="ARBA" id="ARBA00010875"/>
    </source>
</evidence>
<accession>A0A1N6V4R6</accession>
<evidence type="ECO:0000256" key="3">
    <source>
        <dbReference type="ARBA" id="ARBA00022552"/>
    </source>
</evidence>
<comment type="cofactor">
    <cofactor evidence="9">
        <name>Zn(2+)</name>
        <dbReference type="ChEBI" id="CHEBI:29105"/>
    </cofactor>
    <text evidence="9">Binds 1 zinc ion.</text>
</comment>
<dbReference type="Proteomes" id="UP000185669">
    <property type="component" value="Unassembled WGS sequence"/>
</dbReference>
<feature type="region of interest" description="Disordered" evidence="10">
    <location>
        <begin position="122"/>
        <end position="143"/>
    </location>
</feature>
<comment type="similarity">
    <text evidence="1 9">Belongs to the endoribonuclease YbeY family.</text>
</comment>
<feature type="binding site" evidence="9">
    <location>
        <position position="112"/>
    </location>
    <ligand>
        <name>Zn(2+)</name>
        <dbReference type="ChEBI" id="CHEBI:29105"/>
        <note>catalytic</note>
    </ligand>
</feature>
<dbReference type="SUPFAM" id="SSF55486">
    <property type="entry name" value="Metalloproteases ('zincins'), catalytic domain"/>
    <property type="match status" value="1"/>
</dbReference>
<keyword evidence="2 9" id="KW-0690">Ribosome biogenesis</keyword>
<dbReference type="InterPro" id="IPR023091">
    <property type="entry name" value="MetalPrtase_cat_dom_sf_prd"/>
</dbReference>
<dbReference type="NCBIfam" id="TIGR00043">
    <property type="entry name" value="rRNA maturation RNase YbeY"/>
    <property type="match status" value="1"/>
</dbReference>
<name>A0A1N6V4R6_9FIRM</name>
<feature type="binding site" evidence="9">
    <location>
        <position position="108"/>
    </location>
    <ligand>
        <name>Zn(2+)</name>
        <dbReference type="ChEBI" id="CHEBI:29105"/>
        <note>catalytic</note>
    </ligand>
</feature>
<dbReference type="EC" id="3.1.-.-" evidence="9"/>
<feature type="compositionally biased region" description="Basic and acidic residues" evidence="10">
    <location>
        <begin position="122"/>
        <end position="134"/>
    </location>
</feature>
<dbReference type="RefSeq" id="WP_076544573.1">
    <property type="nucleotide sequence ID" value="NZ_FTNC01000007.1"/>
</dbReference>
<evidence type="ECO:0000256" key="2">
    <source>
        <dbReference type="ARBA" id="ARBA00022517"/>
    </source>
</evidence>
<dbReference type="HAMAP" id="MF_00009">
    <property type="entry name" value="Endoribonucl_YbeY"/>
    <property type="match status" value="1"/>
</dbReference>
<evidence type="ECO:0000256" key="9">
    <source>
        <dbReference type="HAMAP-Rule" id="MF_00009"/>
    </source>
</evidence>
<keyword evidence="4 9" id="KW-0540">Nuclease</keyword>
<evidence type="ECO:0000313" key="12">
    <source>
        <dbReference type="Proteomes" id="UP000185669"/>
    </source>
</evidence>
<dbReference type="GO" id="GO:0004222">
    <property type="term" value="F:metalloendopeptidase activity"/>
    <property type="evidence" value="ECO:0007669"/>
    <property type="project" value="InterPro"/>
</dbReference>
<sequence length="143" mass="16472">MINVEFNDQQDEIEISQEMLKLLEEVIITAAELEGYSGGEVSIAFVSNQQIKDLNNDYRDKNEVTDVLSFPIDDEMLGDIIISANRALEQADEYGHSLKRELAYLTVHGMLHLFGYDHHSKEEKKEMRQKEERVLTQLGISRD</sequence>
<keyword evidence="7 9" id="KW-0378">Hydrolase</keyword>
<dbReference type="AlphaFoldDB" id="A0A1N6V4R6"/>
<keyword evidence="6 9" id="KW-0255">Endonuclease</keyword>
<keyword evidence="5 9" id="KW-0479">Metal-binding</keyword>
<dbReference type="InterPro" id="IPR002036">
    <property type="entry name" value="YbeY"/>
</dbReference>
<dbReference type="InterPro" id="IPR020549">
    <property type="entry name" value="YbeY_CS"/>
</dbReference>
<dbReference type="GO" id="GO:0006364">
    <property type="term" value="P:rRNA processing"/>
    <property type="evidence" value="ECO:0007669"/>
    <property type="project" value="UniProtKB-UniRule"/>
</dbReference>
<evidence type="ECO:0000313" key="11">
    <source>
        <dbReference type="EMBL" id="SIQ72739.1"/>
    </source>
</evidence>
<evidence type="ECO:0000256" key="4">
    <source>
        <dbReference type="ARBA" id="ARBA00022722"/>
    </source>
</evidence>
<dbReference type="PROSITE" id="PS01306">
    <property type="entry name" value="UPF0054"/>
    <property type="match status" value="1"/>
</dbReference>
<evidence type="ECO:0000256" key="8">
    <source>
        <dbReference type="ARBA" id="ARBA00022833"/>
    </source>
</evidence>
<evidence type="ECO:0000256" key="10">
    <source>
        <dbReference type="SAM" id="MobiDB-lite"/>
    </source>
</evidence>
<keyword evidence="8 9" id="KW-0862">Zinc</keyword>
<comment type="subcellular location">
    <subcellularLocation>
        <location evidence="9">Cytoplasm</location>
    </subcellularLocation>
</comment>
<dbReference type="Gene3D" id="3.40.390.30">
    <property type="entry name" value="Metalloproteases ('zincins'), catalytic domain"/>
    <property type="match status" value="1"/>
</dbReference>
<organism evidence="11 12">
    <name type="scientific">Halanaerobium kushneri</name>
    <dbReference type="NCBI Taxonomy" id="56779"/>
    <lineage>
        <taxon>Bacteria</taxon>
        <taxon>Bacillati</taxon>
        <taxon>Bacillota</taxon>
        <taxon>Clostridia</taxon>
        <taxon>Halanaerobiales</taxon>
        <taxon>Halanaerobiaceae</taxon>
        <taxon>Halanaerobium</taxon>
    </lineage>
</organism>
<comment type="function">
    <text evidence="9">Single strand-specific metallo-endoribonuclease involved in late-stage 70S ribosome quality control and in maturation of the 3' terminus of the 16S rRNA.</text>
</comment>
<dbReference type="STRING" id="56779.SAMN05421834_107106"/>
<dbReference type="Pfam" id="PF02130">
    <property type="entry name" value="YbeY"/>
    <property type="match status" value="1"/>
</dbReference>
<keyword evidence="9" id="KW-0963">Cytoplasm</keyword>
<gene>
    <name evidence="9" type="primary">ybeY</name>
    <name evidence="11" type="ORF">SAMN05421834_107106</name>
</gene>
<protein>
    <recommendedName>
        <fullName evidence="9">Endoribonuclease YbeY</fullName>
        <ecNumber evidence="9">3.1.-.-</ecNumber>
    </recommendedName>
</protein>
<dbReference type="PANTHER" id="PTHR46986">
    <property type="entry name" value="ENDORIBONUCLEASE YBEY, CHLOROPLASTIC"/>
    <property type="match status" value="1"/>
</dbReference>